<name>A0ABQ9UML7_SAGOE</name>
<protein>
    <submittedName>
        <fullName evidence="1">Uncharacterized protein</fullName>
    </submittedName>
</protein>
<sequence>LSSLQDPDIITGRWKHGGCFREQTQNRIKEWGQVEKMPIGSKGVPPQTQLEAAISTLPYVFLSLSESST</sequence>
<dbReference type="Proteomes" id="UP001266305">
    <property type="component" value="Unassembled WGS sequence"/>
</dbReference>
<dbReference type="EMBL" id="JASSZA010000011">
    <property type="protein sequence ID" value="KAK2098321.1"/>
    <property type="molecule type" value="Genomic_DNA"/>
</dbReference>
<accession>A0ABQ9UML7</accession>
<keyword evidence="2" id="KW-1185">Reference proteome</keyword>
<comment type="caution">
    <text evidence="1">The sequence shown here is derived from an EMBL/GenBank/DDBJ whole genome shotgun (WGS) entry which is preliminary data.</text>
</comment>
<feature type="non-terminal residue" evidence="1">
    <location>
        <position position="1"/>
    </location>
</feature>
<evidence type="ECO:0000313" key="2">
    <source>
        <dbReference type="Proteomes" id="UP001266305"/>
    </source>
</evidence>
<evidence type="ECO:0000313" key="1">
    <source>
        <dbReference type="EMBL" id="KAK2098321.1"/>
    </source>
</evidence>
<proteinExistence type="predicted"/>
<organism evidence="1 2">
    <name type="scientific">Saguinus oedipus</name>
    <name type="common">Cotton-top tamarin</name>
    <name type="synonym">Oedipomidas oedipus</name>
    <dbReference type="NCBI Taxonomy" id="9490"/>
    <lineage>
        <taxon>Eukaryota</taxon>
        <taxon>Metazoa</taxon>
        <taxon>Chordata</taxon>
        <taxon>Craniata</taxon>
        <taxon>Vertebrata</taxon>
        <taxon>Euteleostomi</taxon>
        <taxon>Mammalia</taxon>
        <taxon>Eutheria</taxon>
        <taxon>Euarchontoglires</taxon>
        <taxon>Primates</taxon>
        <taxon>Haplorrhini</taxon>
        <taxon>Platyrrhini</taxon>
        <taxon>Cebidae</taxon>
        <taxon>Callitrichinae</taxon>
        <taxon>Saguinus</taxon>
    </lineage>
</organism>
<reference evidence="1 2" key="1">
    <citation type="submission" date="2023-05" db="EMBL/GenBank/DDBJ databases">
        <title>B98-5 Cell Line De Novo Hybrid Assembly: An Optical Mapping Approach.</title>
        <authorList>
            <person name="Kananen K."/>
            <person name="Auerbach J.A."/>
            <person name="Kautto E."/>
            <person name="Blachly J.S."/>
        </authorList>
    </citation>
    <scope>NUCLEOTIDE SEQUENCE [LARGE SCALE GENOMIC DNA]</scope>
    <source>
        <strain evidence="1">B95-8</strain>
        <tissue evidence="1">Cell line</tissue>
    </source>
</reference>
<gene>
    <name evidence="1" type="ORF">P7K49_023772</name>
</gene>